<reference evidence="1 2" key="1">
    <citation type="journal article" date="2015" name="Stand. Genomic Sci.">
        <title>Genomic Encyclopedia of Bacterial and Archaeal Type Strains, Phase III: the genomes of soil and plant-associated and newly described type strains.</title>
        <authorList>
            <person name="Whitman W.B."/>
            <person name="Woyke T."/>
            <person name="Klenk H.P."/>
            <person name="Zhou Y."/>
            <person name="Lilburn T.G."/>
            <person name="Beck B.J."/>
            <person name="De Vos P."/>
            <person name="Vandamme P."/>
            <person name="Eisen J.A."/>
            <person name="Garrity G."/>
            <person name="Hugenholtz P."/>
            <person name="Kyrpides N.C."/>
        </authorList>
    </citation>
    <scope>NUCLEOTIDE SEQUENCE [LARGE SCALE GENOMIC DNA]</scope>
    <source>
        <strain evidence="1 2">CGMCC 1.10947</strain>
    </source>
</reference>
<name>A0A562LQT8_9BRAD</name>
<keyword evidence="2" id="KW-1185">Reference proteome</keyword>
<protein>
    <submittedName>
        <fullName evidence="1">Uncharacterized protein</fullName>
    </submittedName>
</protein>
<dbReference type="EMBL" id="VLKL01000002">
    <property type="protein sequence ID" value="TWI09966.1"/>
    <property type="molecule type" value="Genomic_DNA"/>
</dbReference>
<dbReference type="Proteomes" id="UP000317176">
    <property type="component" value="Unassembled WGS sequence"/>
</dbReference>
<proteinExistence type="predicted"/>
<dbReference type="AlphaFoldDB" id="A0A562LQT8"/>
<gene>
    <name evidence="1" type="ORF">IQ17_01046</name>
</gene>
<accession>A0A562LQT8</accession>
<organism evidence="1 2">
    <name type="scientific">Bradyrhizobium daqingense</name>
    <dbReference type="NCBI Taxonomy" id="993502"/>
    <lineage>
        <taxon>Bacteria</taxon>
        <taxon>Pseudomonadati</taxon>
        <taxon>Pseudomonadota</taxon>
        <taxon>Alphaproteobacteria</taxon>
        <taxon>Hyphomicrobiales</taxon>
        <taxon>Nitrobacteraceae</taxon>
        <taxon>Bradyrhizobium</taxon>
    </lineage>
</organism>
<evidence type="ECO:0000313" key="1">
    <source>
        <dbReference type="EMBL" id="TWI09966.1"/>
    </source>
</evidence>
<sequence length="148" mass="16346">MTTEVATRSLLSQNAYARAAARSALKARTLTEIKSLARTHTNVAIKTLVLIMRNKDAPAHARVMAANAILDRGWGKPLQPIVSEDDKPIQFVHRIERVIVHPDDHVAMEAVIEETVQRAPVSVLGSLGGVRDDDACYEELWLQSQEQA</sequence>
<comment type="caution">
    <text evidence="1">The sequence shown here is derived from an EMBL/GenBank/DDBJ whole genome shotgun (WGS) entry which is preliminary data.</text>
</comment>
<evidence type="ECO:0000313" key="2">
    <source>
        <dbReference type="Proteomes" id="UP000317176"/>
    </source>
</evidence>
<dbReference type="RefSeq" id="WP_347339010.1">
    <property type="nucleotide sequence ID" value="NZ_CP088014.1"/>
</dbReference>